<evidence type="ECO:0000256" key="1">
    <source>
        <dbReference type="ARBA" id="ARBA00009505"/>
    </source>
</evidence>
<evidence type="ECO:0000256" key="2">
    <source>
        <dbReference type="ARBA" id="ARBA00018577"/>
    </source>
</evidence>
<gene>
    <name evidence="4" type="ORF">NQ314_015119</name>
</gene>
<name>A0AAV8WZV2_9CUCU</name>
<dbReference type="GO" id="GO:0005778">
    <property type="term" value="C:peroxisomal membrane"/>
    <property type="evidence" value="ECO:0007669"/>
    <property type="project" value="UniProtKB-SubCell"/>
</dbReference>
<evidence type="ECO:0000313" key="4">
    <source>
        <dbReference type="EMBL" id="KAJ8931921.1"/>
    </source>
</evidence>
<keyword evidence="5" id="KW-1185">Reference proteome</keyword>
<dbReference type="AlphaFoldDB" id="A0AAV8WZV2"/>
<comment type="caution">
    <text evidence="4">The sequence shown here is derived from an EMBL/GenBank/DDBJ whole genome shotgun (WGS) entry which is preliminary data.</text>
</comment>
<dbReference type="Proteomes" id="UP001162156">
    <property type="component" value="Unassembled WGS sequence"/>
</dbReference>
<evidence type="ECO:0000256" key="3">
    <source>
        <dbReference type="RuleBase" id="RU365003"/>
    </source>
</evidence>
<sequence length="124" mass="13953">MVQSPPIPVLDRKNINANSNYTTVADMAQAQFDSASFTLKRSGRVVRKIDASPPMGMRCWKPLQSRQTFGCENEQTIEQALAGRQLIAETIYIAKPIIHLTSMACFGTRTWKPWLLSLILDLSR</sequence>
<accession>A0AAV8WZV2</accession>
<comment type="subcellular location">
    <subcellularLocation>
        <location evidence="3">Peroxisome membrane</location>
    </subcellularLocation>
</comment>
<proteinExistence type="inferred from homology"/>
<dbReference type="PANTHER" id="PTHR13299">
    <property type="entry name" value="PEROXISOMAL MEMBRANE PROTEIN PEX16"/>
    <property type="match status" value="1"/>
</dbReference>
<organism evidence="4 5">
    <name type="scientific">Rhamnusium bicolor</name>
    <dbReference type="NCBI Taxonomy" id="1586634"/>
    <lineage>
        <taxon>Eukaryota</taxon>
        <taxon>Metazoa</taxon>
        <taxon>Ecdysozoa</taxon>
        <taxon>Arthropoda</taxon>
        <taxon>Hexapoda</taxon>
        <taxon>Insecta</taxon>
        <taxon>Pterygota</taxon>
        <taxon>Neoptera</taxon>
        <taxon>Endopterygota</taxon>
        <taxon>Coleoptera</taxon>
        <taxon>Polyphaga</taxon>
        <taxon>Cucujiformia</taxon>
        <taxon>Chrysomeloidea</taxon>
        <taxon>Cerambycidae</taxon>
        <taxon>Lepturinae</taxon>
        <taxon>Rhagiini</taxon>
        <taxon>Rhamnusium</taxon>
    </lineage>
</organism>
<dbReference type="GO" id="GO:0007031">
    <property type="term" value="P:peroxisome organization"/>
    <property type="evidence" value="ECO:0007669"/>
    <property type="project" value="UniProtKB-KW"/>
</dbReference>
<protein>
    <recommendedName>
        <fullName evidence="2 3">Peroxisomal membrane protein PEX16</fullName>
    </recommendedName>
</protein>
<dbReference type="PANTHER" id="PTHR13299:SF0">
    <property type="entry name" value="PEROXISOMAL MEMBRANE PROTEIN PEX16"/>
    <property type="match status" value="1"/>
</dbReference>
<keyword evidence="3" id="KW-0576">Peroxisome</keyword>
<dbReference type="InterPro" id="IPR013919">
    <property type="entry name" value="Pex16"/>
</dbReference>
<comment type="similarity">
    <text evidence="1 3">Belongs to the peroxin-16 family.</text>
</comment>
<evidence type="ECO:0000313" key="5">
    <source>
        <dbReference type="Proteomes" id="UP001162156"/>
    </source>
</evidence>
<reference evidence="4" key="1">
    <citation type="journal article" date="2023" name="Insect Mol. Biol.">
        <title>Genome sequencing provides insights into the evolution of gene families encoding plant cell wall-degrading enzymes in longhorned beetles.</title>
        <authorList>
            <person name="Shin N.R."/>
            <person name="Okamura Y."/>
            <person name="Kirsch R."/>
            <person name="Pauchet Y."/>
        </authorList>
    </citation>
    <scope>NUCLEOTIDE SEQUENCE</scope>
    <source>
        <strain evidence="4">RBIC_L_NR</strain>
    </source>
</reference>
<keyword evidence="3" id="KW-0962">Peroxisome biogenesis</keyword>
<dbReference type="EMBL" id="JANEYF010004207">
    <property type="protein sequence ID" value="KAJ8931921.1"/>
    <property type="molecule type" value="Genomic_DNA"/>
</dbReference>
<dbReference type="Pfam" id="PF08610">
    <property type="entry name" value="Pex16"/>
    <property type="match status" value="1"/>
</dbReference>